<reference evidence="1" key="1">
    <citation type="submission" date="2020-04" db="EMBL/GenBank/DDBJ databases">
        <authorList>
            <person name="Chiriac C."/>
            <person name="Salcher M."/>
            <person name="Ghai R."/>
            <person name="Kavagutti S V."/>
        </authorList>
    </citation>
    <scope>NUCLEOTIDE SEQUENCE</scope>
</reference>
<gene>
    <name evidence="1" type="ORF">UFOVP78_42</name>
</gene>
<dbReference type="EMBL" id="LR796203">
    <property type="protein sequence ID" value="CAB4127054.1"/>
    <property type="molecule type" value="Genomic_DNA"/>
</dbReference>
<protein>
    <submittedName>
        <fullName evidence="1">Uncharacterized protein</fullName>
    </submittedName>
</protein>
<evidence type="ECO:0000313" key="1">
    <source>
        <dbReference type="EMBL" id="CAB4127054.1"/>
    </source>
</evidence>
<organism evidence="1">
    <name type="scientific">uncultured Caudovirales phage</name>
    <dbReference type="NCBI Taxonomy" id="2100421"/>
    <lineage>
        <taxon>Viruses</taxon>
        <taxon>Duplodnaviria</taxon>
        <taxon>Heunggongvirae</taxon>
        <taxon>Uroviricota</taxon>
        <taxon>Caudoviricetes</taxon>
        <taxon>Peduoviridae</taxon>
        <taxon>Maltschvirus</taxon>
        <taxon>Maltschvirus maltsch</taxon>
    </lineage>
</organism>
<name>A0A6J5KX93_9CAUD</name>
<accession>A0A6J5KX93</accession>
<proteinExistence type="predicted"/>
<sequence>MNDMSTVIVPKSDQISADDLLSGPRTICITGVSIRPGTEQPVTISFEGDDGRPFKPCKSMCRVMVAMWGADAKNYVGRSLTLYRDPAVKWGGMEVGGIRISDASHIDRPMTMALTQTKGSKKLVTVKVLKVEAPKPAEPEFSPQVMGPDGALKAVKPAVWLASVNKALKLLDTAERVREWSAKMAPHISAVGAVHEPSAVDANKLIEDRLAELSDAEAA</sequence>